<name>A0A445LX65_GLYSO</name>
<dbReference type="AlphaFoldDB" id="A0A445LX65"/>
<keyword evidence="2" id="KW-1185">Reference proteome</keyword>
<accession>A0A445LX65</accession>
<organism evidence="1 2">
    <name type="scientific">Glycine soja</name>
    <name type="common">Wild soybean</name>
    <dbReference type="NCBI Taxonomy" id="3848"/>
    <lineage>
        <taxon>Eukaryota</taxon>
        <taxon>Viridiplantae</taxon>
        <taxon>Streptophyta</taxon>
        <taxon>Embryophyta</taxon>
        <taxon>Tracheophyta</taxon>
        <taxon>Spermatophyta</taxon>
        <taxon>Magnoliopsida</taxon>
        <taxon>eudicotyledons</taxon>
        <taxon>Gunneridae</taxon>
        <taxon>Pentapetalae</taxon>
        <taxon>rosids</taxon>
        <taxon>fabids</taxon>
        <taxon>Fabales</taxon>
        <taxon>Fabaceae</taxon>
        <taxon>Papilionoideae</taxon>
        <taxon>50 kb inversion clade</taxon>
        <taxon>NPAAA clade</taxon>
        <taxon>indigoferoid/millettioid clade</taxon>
        <taxon>Phaseoleae</taxon>
        <taxon>Glycine</taxon>
        <taxon>Glycine subgen. Soja</taxon>
    </lineage>
</organism>
<protein>
    <submittedName>
        <fullName evidence="1">Uncharacterized protein</fullName>
    </submittedName>
</protein>
<evidence type="ECO:0000313" key="2">
    <source>
        <dbReference type="Proteomes" id="UP000289340"/>
    </source>
</evidence>
<dbReference type="Proteomes" id="UP000289340">
    <property type="component" value="Chromosome 1"/>
</dbReference>
<gene>
    <name evidence="1" type="ORF">D0Y65_000111</name>
</gene>
<sequence length="84" mass="9811">MVHQHQVRASLITCFILFLLVLATTSFISVHSRNTLLIHEGQARELHKTWQRKTRINHGSHRGTKKHLVNPTIEHPFQAREFPL</sequence>
<reference evidence="1 2" key="1">
    <citation type="submission" date="2018-09" db="EMBL/GenBank/DDBJ databases">
        <title>A high-quality reference genome of wild soybean provides a powerful tool to mine soybean genomes.</title>
        <authorList>
            <person name="Xie M."/>
            <person name="Chung C.Y.L."/>
            <person name="Li M.-W."/>
            <person name="Wong F.-L."/>
            <person name="Chan T.-F."/>
            <person name="Lam H.-M."/>
        </authorList>
    </citation>
    <scope>NUCLEOTIDE SEQUENCE [LARGE SCALE GENOMIC DNA]</scope>
    <source>
        <strain evidence="2">cv. W05</strain>
        <tissue evidence="1">Hypocotyl of etiolated seedlings</tissue>
    </source>
</reference>
<dbReference type="EMBL" id="QZWG01000001">
    <property type="protein sequence ID" value="RZC27898.1"/>
    <property type="molecule type" value="Genomic_DNA"/>
</dbReference>
<proteinExistence type="predicted"/>
<evidence type="ECO:0000313" key="1">
    <source>
        <dbReference type="EMBL" id="RZC27898.1"/>
    </source>
</evidence>
<comment type="caution">
    <text evidence="1">The sequence shown here is derived from an EMBL/GenBank/DDBJ whole genome shotgun (WGS) entry which is preliminary data.</text>
</comment>